<keyword evidence="2" id="KW-0863">Zinc-finger</keyword>
<dbReference type="Proteomes" id="UP000239485">
    <property type="component" value="Unassembled WGS sequence"/>
</dbReference>
<feature type="zinc finger region" description="dksA C4-type" evidence="4">
    <location>
        <begin position="129"/>
        <end position="153"/>
    </location>
</feature>
<gene>
    <name evidence="7" type="ORF">CLV92_10647</name>
</gene>
<feature type="domain" description="Zinc finger DksA/TraR C4-type" evidence="6">
    <location>
        <begin position="124"/>
        <end position="159"/>
    </location>
</feature>
<dbReference type="InterPro" id="IPR000962">
    <property type="entry name" value="Znf_DskA_TraR"/>
</dbReference>
<dbReference type="Pfam" id="PF01258">
    <property type="entry name" value="zf-dskA_traR"/>
    <property type="match status" value="1"/>
</dbReference>
<keyword evidence="3" id="KW-0862">Zinc</keyword>
<dbReference type="OrthoDB" id="9803742at2"/>
<evidence type="ECO:0000256" key="3">
    <source>
        <dbReference type="ARBA" id="ARBA00022833"/>
    </source>
</evidence>
<dbReference type="AlphaFoldDB" id="A0A2S6IM26"/>
<comment type="caution">
    <text evidence="7">The sequence shown here is derived from an EMBL/GenBank/DDBJ whole genome shotgun (WGS) entry which is preliminary data.</text>
</comment>
<name>A0A2S6IM26_9ACTN</name>
<accession>A0A2S6IM26</accession>
<dbReference type="GO" id="GO:0008270">
    <property type="term" value="F:zinc ion binding"/>
    <property type="evidence" value="ECO:0007669"/>
    <property type="project" value="UniProtKB-KW"/>
</dbReference>
<feature type="region of interest" description="Disordered" evidence="5">
    <location>
        <begin position="1"/>
        <end position="40"/>
    </location>
</feature>
<evidence type="ECO:0000259" key="6">
    <source>
        <dbReference type="Pfam" id="PF01258"/>
    </source>
</evidence>
<reference evidence="7 8" key="1">
    <citation type="submission" date="2018-02" db="EMBL/GenBank/DDBJ databases">
        <title>Genomic Encyclopedia of Archaeal and Bacterial Type Strains, Phase II (KMG-II): from individual species to whole genera.</title>
        <authorList>
            <person name="Goeker M."/>
        </authorList>
    </citation>
    <scope>NUCLEOTIDE SEQUENCE [LARGE SCALE GENOMIC DNA]</scope>
    <source>
        <strain evidence="7 8">DSM 22857</strain>
    </source>
</reference>
<dbReference type="InterPro" id="IPR037187">
    <property type="entry name" value="DnaK_N"/>
</dbReference>
<keyword evidence="1" id="KW-0479">Metal-binding</keyword>
<dbReference type="RefSeq" id="WP_104432623.1">
    <property type="nucleotide sequence ID" value="NZ_PTJD01000006.1"/>
</dbReference>
<evidence type="ECO:0000256" key="4">
    <source>
        <dbReference type="PROSITE-ProRule" id="PRU00510"/>
    </source>
</evidence>
<evidence type="ECO:0000313" key="7">
    <source>
        <dbReference type="EMBL" id="PPK95226.1"/>
    </source>
</evidence>
<sequence length="160" mass="17367">MAHGVVQGATSVAEVPVRHSERPSARRRPAPRPPTRDTELAWTDAELREQRAALVEEVERLSVQLHRASLAFSALVASGGQGAGDDQVDHGAATSGREHEMTIANNERDLLEQTERALERLDNGTYGVCESCGNAVGKARLQAFPRATLCIGCKSRSERR</sequence>
<dbReference type="PANTHER" id="PTHR33823:SF2">
    <property type="entry name" value="RNA POLYMERASE-BINDING TRANSCRIPTION FACTOR DKSA"/>
    <property type="match status" value="1"/>
</dbReference>
<evidence type="ECO:0000256" key="1">
    <source>
        <dbReference type="ARBA" id="ARBA00022723"/>
    </source>
</evidence>
<keyword evidence="8" id="KW-1185">Reference proteome</keyword>
<protein>
    <submittedName>
        <fullName evidence="7">DnaK suppressor protein</fullName>
    </submittedName>
</protein>
<dbReference type="PANTHER" id="PTHR33823">
    <property type="entry name" value="RNA POLYMERASE-BINDING TRANSCRIPTION FACTOR DKSA-RELATED"/>
    <property type="match status" value="1"/>
</dbReference>
<dbReference type="SUPFAM" id="SSF57716">
    <property type="entry name" value="Glucocorticoid receptor-like (DNA-binding domain)"/>
    <property type="match status" value="1"/>
</dbReference>
<proteinExistence type="predicted"/>
<evidence type="ECO:0000256" key="5">
    <source>
        <dbReference type="SAM" id="MobiDB-lite"/>
    </source>
</evidence>
<organism evidence="7 8">
    <name type="scientific">Kineococcus xinjiangensis</name>
    <dbReference type="NCBI Taxonomy" id="512762"/>
    <lineage>
        <taxon>Bacteria</taxon>
        <taxon>Bacillati</taxon>
        <taxon>Actinomycetota</taxon>
        <taxon>Actinomycetes</taxon>
        <taxon>Kineosporiales</taxon>
        <taxon>Kineosporiaceae</taxon>
        <taxon>Kineococcus</taxon>
    </lineage>
</organism>
<dbReference type="Gene3D" id="1.20.120.910">
    <property type="entry name" value="DksA, coiled-coil domain"/>
    <property type="match status" value="1"/>
</dbReference>
<evidence type="ECO:0000256" key="2">
    <source>
        <dbReference type="ARBA" id="ARBA00022771"/>
    </source>
</evidence>
<dbReference type="EMBL" id="PTJD01000006">
    <property type="protein sequence ID" value="PPK95226.1"/>
    <property type="molecule type" value="Genomic_DNA"/>
</dbReference>
<evidence type="ECO:0000313" key="8">
    <source>
        <dbReference type="Proteomes" id="UP000239485"/>
    </source>
</evidence>
<dbReference type="SUPFAM" id="SSF109635">
    <property type="entry name" value="DnaK suppressor protein DksA, alpha-hairpin domain"/>
    <property type="match status" value="1"/>
</dbReference>
<dbReference type="PROSITE" id="PS51128">
    <property type="entry name" value="ZF_DKSA_2"/>
    <property type="match status" value="1"/>
</dbReference>